<dbReference type="InterPro" id="IPR040919">
    <property type="entry name" value="Asparaginase_C"/>
</dbReference>
<dbReference type="EC" id="3.5.1.1" evidence="1"/>
<feature type="domain" description="Asparaginase/glutaminase C-terminal" evidence="2">
    <location>
        <begin position="89"/>
        <end position="155"/>
    </location>
</feature>
<gene>
    <name evidence="3" type="ORF">NW768_009309</name>
</gene>
<dbReference type="Gene3D" id="3.40.50.40">
    <property type="match status" value="1"/>
</dbReference>
<evidence type="ECO:0000256" key="1">
    <source>
        <dbReference type="ARBA" id="ARBA00012920"/>
    </source>
</evidence>
<dbReference type="EMBL" id="JAOQBH010000015">
    <property type="protein sequence ID" value="KAJ4124968.1"/>
    <property type="molecule type" value="Genomic_DNA"/>
</dbReference>
<comment type="caution">
    <text evidence="3">The sequence shown here is derived from an EMBL/GenBank/DDBJ whole genome shotgun (WGS) entry which is preliminary data.</text>
</comment>
<proteinExistence type="predicted"/>
<protein>
    <recommendedName>
        <fullName evidence="1">asparaginase</fullName>
        <ecNumber evidence="1">3.5.1.1</ecNumber>
    </recommendedName>
</protein>
<dbReference type="InterPro" id="IPR027473">
    <property type="entry name" value="L-asparaginase_C"/>
</dbReference>
<dbReference type="PROSITE" id="PS51732">
    <property type="entry name" value="ASN_GLN_ASE_3"/>
    <property type="match status" value="1"/>
</dbReference>
<dbReference type="PIRSF" id="PIRSF500176">
    <property type="entry name" value="L_ASNase"/>
    <property type="match status" value="1"/>
</dbReference>
<reference evidence="3" key="1">
    <citation type="submission" date="2022-09" db="EMBL/GenBank/DDBJ databases">
        <title>Fusarium specimens isolated from Avocado Roots.</title>
        <authorList>
            <person name="Stajich J."/>
            <person name="Roper C."/>
            <person name="Heimlech-Rivalta G."/>
        </authorList>
    </citation>
    <scope>NUCLEOTIDE SEQUENCE</scope>
    <source>
        <strain evidence="3">CF00095</strain>
    </source>
</reference>
<dbReference type="SUPFAM" id="SSF53774">
    <property type="entry name" value="Glutaminase/Asparaginase"/>
    <property type="match status" value="1"/>
</dbReference>
<evidence type="ECO:0000259" key="2">
    <source>
        <dbReference type="Pfam" id="PF17763"/>
    </source>
</evidence>
<dbReference type="Pfam" id="PF17763">
    <property type="entry name" value="Asparaginase_C"/>
    <property type="match status" value="1"/>
</dbReference>
<dbReference type="InterPro" id="IPR006034">
    <property type="entry name" value="Asparaginase/glutaminase-like"/>
</dbReference>
<organism evidence="3 4">
    <name type="scientific">Fusarium equiseti</name>
    <name type="common">Fusarium scirpi</name>
    <dbReference type="NCBI Taxonomy" id="61235"/>
    <lineage>
        <taxon>Eukaryota</taxon>
        <taxon>Fungi</taxon>
        <taxon>Dikarya</taxon>
        <taxon>Ascomycota</taxon>
        <taxon>Pezizomycotina</taxon>
        <taxon>Sordariomycetes</taxon>
        <taxon>Hypocreomycetidae</taxon>
        <taxon>Hypocreales</taxon>
        <taxon>Nectriaceae</taxon>
        <taxon>Fusarium</taxon>
        <taxon>Fusarium incarnatum-equiseti species complex</taxon>
    </lineage>
</organism>
<name>A0ABQ8R3I7_FUSEQ</name>
<dbReference type="InterPro" id="IPR036152">
    <property type="entry name" value="Asp/glu_Ase-like_sf"/>
</dbReference>
<dbReference type="PIRSF" id="PIRSF001220">
    <property type="entry name" value="L-ASNase_gatD"/>
    <property type="match status" value="1"/>
</dbReference>
<dbReference type="Proteomes" id="UP001152024">
    <property type="component" value="Unassembled WGS sequence"/>
</dbReference>
<evidence type="ECO:0000313" key="4">
    <source>
        <dbReference type="Proteomes" id="UP001152024"/>
    </source>
</evidence>
<accession>A0ABQ8R3I7</accession>
<keyword evidence="4" id="KW-1185">Reference proteome</keyword>
<sequence length="168" mass="18385">MRPNSALSADGPFNFYDAVQTAVHPEARGRSYDRSERSSCFGILRYQDQWQYRFDFCDTRSEPYFFYSPALPKARNCSDAFTLASPLPKVDVLYHYQGFGADLLYAAAQDGARGIVIMGAGPDALSDAAIKAAKDLHSQGVVTVVSFRPYFGPAVPTPPDGEDVGKKA</sequence>
<evidence type="ECO:0000313" key="3">
    <source>
        <dbReference type="EMBL" id="KAJ4124968.1"/>
    </source>
</evidence>